<keyword evidence="2" id="KW-0732">Signal</keyword>
<dbReference type="AlphaFoldDB" id="M8B154"/>
<feature type="signal peptide" evidence="2">
    <location>
        <begin position="1"/>
        <end position="26"/>
    </location>
</feature>
<feature type="region of interest" description="Disordered" evidence="1">
    <location>
        <begin position="28"/>
        <end position="82"/>
    </location>
</feature>
<reference evidence="3" key="1">
    <citation type="submission" date="2015-06" db="UniProtKB">
        <authorList>
            <consortium name="EnsemblPlants"/>
        </authorList>
    </citation>
    <scope>IDENTIFICATION</scope>
</reference>
<feature type="compositionally biased region" description="Polar residues" evidence="1">
    <location>
        <begin position="72"/>
        <end position="82"/>
    </location>
</feature>
<proteinExistence type="predicted"/>
<evidence type="ECO:0000256" key="2">
    <source>
        <dbReference type="SAM" id="SignalP"/>
    </source>
</evidence>
<feature type="chain" id="PRO_5014582747" evidence="2">
    <location>
        <begin position="27"/>
        <end position="82"/>
    </location>
</feature>
<protein>
    <submittedName>
        <fullName evidence="3">Uncharacterized protein</fullName>
    </submittedName>
</protein>
<organism evidence="3">
    <name type="scientific">Aegilops tauschii</name>
    <name type="common">Tausch's goatgrass</name>
    <name type="synonym">Aegilops squarrosa</name>
    <dbReference type="NCBI Taxonomy" id="37682"/>
    <lineage>
        <taxon>Eukaryota</taxon>
        <taxon>Viridiplantae</taxon>
        <taxon>Streptophyta</taxon>
        <taxon>Embryophyta</taxon>
        <taxon>Tracheophyta</taxon>
        <taxon>Spermatophyta</taxon>
        <taxon>Magnoliopsida</taxon>
        <taxon>Liliopsida</taxon>
        <taxon>Poales</taxon>
        <taxon>Poaceae</taxon>
        <taxon>BOP clade</taxon>
        <taxon>Pooideae</taxon>
        <taxon>Triticodae</taxon>
        <taxon>Triticeae</taxon>
        <taxon>Triticinae</taxon>
        <taxon>Aegilops</taxon>
    </lineage>
</organism>
<accession>M8B154</accession>
<name>M8B154_AEGTA</name>
<dbReference type="EnsemblPlants" id="EMT07726">
    <property type="protein sequence ID" value="EMT07726"/>
    <property type="gene ID" value="F775_28257"/>
</dbReference>
<sequence>MSMSLLPHATVFLFIFLVASPSQVHARVAPDDRHAHGGQGSSSTDIAKGDAPVTLTPAYAPANDGAGRGRTLWSTPSDGVGH</sequence>
<evidence type="ECO:0000256" key="1">
    <source>
        <dbReference type="SAM" id="MobiDB-lite"/>
    </source>
</evidence>
<evidence type="ECO:0000313" key="3">
    <source>
        <dbReference type="EnsemblPlants" id="EMT07726"/>
    </source>
</evidence>